<name>A0A1U9KAY5_9BACL</name>
<dbReference type="OrthoDB" id="2376725at2"/>
<evidence type="ECO:0000313" key="2">
    <source>
        <dbReference type="Proteomes" id="UP000188603"/>
    </source>
</evidence>
<sequence length="81" mass="9082">MQYEIEVIPVQHEHFARHGGVHFRSNCPPEEINAFVRSLPSHKRDSLFEVLSELNEAGLITLYNDEVWADGSGNIGGSDDC</sequence>
<proteinExistence type="predicted"/>
<keyword evidence="2" id="KW-1185">Reference proteome</keyword>
<protein>
    <submittedName>
        <fullName evidence="1">Uncharacterized protein</fullName>
    </submittedName>
</protein>
<accession>A0A1U9KAY5</accession>
<dbReference type="KEGG" id="ntr:B0W44_17315"/>
<dbReference type="Proteomes" id="UP000188603">
    <property type="component" value="Chromosome"/>
</dbReference>
<reference evidence="1 2" key="1">
    <citation type="journal article" date="2015" name="Int. J. Syst. Evol. Microbiol.">
        <title>Novibacillus thermophilus gen. nov., sp. nov., a Gram-staining-negative and moderately thermophilic member of the family Thermoactinomycetaceae.</title>
        <authorList>
            <person name="Yang G."/>
            <person name="Chen J."/>
            <person name="Zhou S."/>
        </authorList>
    </citation>
    <scope>NUCLEOTIDE SEQUENCE [LARGE SCALE GENOMIC DNA]</scope>
    <source>
        <strain evidence="1 2">SG-1</strain>
    </source>
</reference>
<organism evidence="1 2">
    <name type="scientific">Novibacillus thermophilus</name>
    <dbReference type="NCBI Taxonomy" id="1471761"/>
    <lineage>
        <taxon>Bacteria</taxon>
        <taxon>Bacillati</taxon>
        <taxon>Bacillota</taxon>
        <taxon>Bacilli</taxon>
        <taxon>Bacillales</taxon>
        <taxon>Thermoactinomycetaceae</taxon>
        <taxon>Novibacillus</taxon>
    </lineage>
</organism>
<dbReference type="AlphaFoldDB" id="A0A1U9KAY5"/>
<evidence type="ECO:0000313" key="1">
    <source>
        <dbReference type="EMBL" id="AQS57239.1"/>
    </source>
</evidence>
<gene>
    <name evidence="1" type="ORF">B0W44_17315</name>
</gene>
<dbReference type="EMBL" id="CP019699">
    <property type="protein sequence ID" value="AQS57239.1"/>
    <property type="molecule type" value="Genomic_DNA"/>
</dbReference>